<evidence type="ECO:0000256" key="3">
    <source>
        <dbReference type="ARBA" id="ARBA00022553"/>
    </source>
</evidence>
<evidence type="ECO:0000313" key="14">
    <source>
        <dbReference type="Proteomes" id="UP000078561"/>
    </source>
</evidence>
<feature type="binding site" evidence="9">
    <location>
        <position position="323"/>
    </location>
    <ligand>
        <name>Zn(2+)</name>
        <dbReference type="ChEBI" id="CHEBI:29105"/>
        <label>2</label>
    </ligand>
</feature>
<accession>A0A168PSQ4</accession>
<dbReference type="AlphaFoldDB" id="A0A168PSQ4"/>
<feature type="binding site" evidence="9">
    <location>
        <position position="76"/>
    </location>
    <ligand>
        <name>Zn(2+)</name>
        <dbReference type="ChEBI" id="CHEBI:29105"/>
        <label>2</label>
    </ligand>
</feature>
<feature type="binding site" evidence="9">
    <location>
        <position position="318"/>
    </location>
    <ligand>
        <name>Mg(2+)</name>
        <dbReference type="ChEBI" id="CHEBI:18420"/>
    </ligand>
</feature>
<dbReference type="EMBL" id="LT554016">
    <property type="protein sequence ID" value="SAM02914.1"/>
    <property type="molecule type" value="Genomic_DNA"/>
</dbReference>
<dbReference type="InterPro" id="IPR018299">
    <property type="entry name" value="Alkaline_phosphatase_AS"/>
</dbReference>
<keyword evidence="3" id="KW-0597">Phosphoprotein</keyword>
<dbReference type="CDD" id="cd16012">
    <property type="entry name" value="ALP"/>
    <property type="match status" value="1"/>
</dbReference>
<evidence type="ECO:0000256" key="2">
    <source>
        <dbReference type="ARBA" id="ARBA00012647"/>
    </source>
</evidence>
<feature type="binding site" evidence="9">
    <location>
        <position position="494"/>
    </location>
    <ligand>
        <name>Zn(2+)</name>
        <dbReference type="ChEBI" id="CHEBI:29105"/>
        <label>2</label>
    </ligand>
</feature>
<dbReference type="PANTHER" id="PTHR11596">
    <property type="entry name" value="ALKALINE PHOSPHATASE"/>
    <property type="match status" value="1"/>
</dbReference>
<evidence type="ECO:0000256" key="5">
    <source>
        <dbReference type="ARBA" id="ARBA00022801"/>
    </source>
</evidence>
<keyword evidence="12" id="KW-0812">Transmembrane</keyword>
<keyword evidence="7 9" id="KW-0460">Magnesium</keyword>
<comment type="catalytic activity">
    <reaction evidence="11">
        <text>a phosphate monoester + H2O = an alcohol + phosphate</text>
        <dbReference type="Rhea" id="RHEA:15017"/>
        <dbReference type="ChEBI" id="CHEBI:15377"/>
        <dbReference type="ChEBI" id="CHEBI:30879"/>
        <dbReference type="ChEBI" id="CHEBI:43474"/>
        <dbReference type="ChEBI" id="CHEBI:67140"/>
        <dbReference type="EC" id="3.1.3.1"/>
    </reaction>
</comment>
<dbReference type="Gene3D" id="1.10.60.40">
    <property type="match status" value="1"/>
</dbReference>
<comment type="cofactor">
    <cofactor evidence="9">
        <name>Mg(2+)</name>
        <dbReference type="ChEBI" id="CHEBI:18420"/>
    </cofactor>
    <text evidence="9">Binds 1 Mg(2+) ion.</text>
</comment>
<feature type="binding site" evidence="9">
    <location>
        <position position="177"/>
    </location>
    <ligand>
        <name>Mg(2+)</name>
        <dbReference type="ChEBI" id="CHEBI:18420"/>
    </ligand>
</feature>
<dbReference type="Gene3D" id="3.40.720.10">
    <property type="entry name" value="Alkaline Phosphatase, subunit A"/>
    <property type="match status" value="1"/>
</dbReference>
<dbReference type="InterPro" id="IPR017850">
    <property type="entry name" value="Alkaline_phosphatase_core_sf"/>
</dbReference>
<keyword evidence="4 9" id="KW-0479">Metal-binding</keyword>
<sequence length="573" mass="62916">MDISKGYDTINDAGSQRVNSIPFLPKQKNIKRRAIAGVVIGIASALVISSIIVMLTSKKGKEIPAPKRNLIMMISDGFGPASETYARQYHQWREGLAPKSALLPLDEIHVGHSRTQSASSLVTDSAAGATAFACGQKSYNGAIGVTPNKNPCGTVLESAKHHRHMLTGLVVTSRISHATPSSFNSHVVDRNMEPDIAAQQIGYNPLGRSTDLMFGGGACEFISNATQGSCRHDQRDLYQEAQDQFGWTVKHNRQEFDALRPDNVKLPLMAIFTPQHMSYEIDRNPSLEPSLKEMSAKALSILSAATKESDNGFFLMIEGSRIDMAAHSNDAAAHLYEIMEYQHTVELVKDFVRNNPDTVLISTSDHETGGLTVGRQVGSAYPEYKWQVYSLIWCGDPDSFPLFDRNPEVISHVTNSSEVLASMWNQATETKTASVDYLKKNIIADGLGVTDPSPEEIESLMTWKASGKTVDVLATYLSDIVSRRALIGFTTWGHTAVDVNLYALGEGTDSLRGSHENTEIGDFIVDYLGLDLKDITQRLNSGDTKTLLKPRSMPLFTVDDSTSKLSDHERFNN</sequence>
<dbReference type="FunCoup" id="A0A168PSQ4">
    <property type="interactions" value="156"/>
</dbReference>
<evidence type="ECO:0000256" key="12">
    <source>
        <dbReference type="SAM" id="Phobius"/>
    </source>
</evidence>
<feature type="binding site" evidence="9">
    <location>
        <position position="179"/>
    </location>
    <ligand>
        <name>Mg(2+)</name>
        <dbReference type="ChEBI" id="CHEBI:18420"/>
    </ligand>
</feature>
<feature type="binding site" evidence="9">
    <location>
        <position position="76"/>
    </location>
    <ligand>
        <name>Mg(2+)</name>
        <dbReference type="ChEBI" id="CHEBI:18420"/>
    </ligand>
</feature>
<gene>
    <name evidence="13" type="primary">ABSGL_08730.1 scaffold 10421</name>
</gene>
<organism evidence="13">
    <name type="scientific">Absidia glauca</name>
    <name type="common">Pin mould</name>
    <dbReference type="NCBI Taxonomy" id="4829"/>
    <lineage>
        <taxon>Eukaryota</taxon>
        <taxon>Fungi</taxon>
        <taxon>Fungi incertae sedis</taxon>
        <taxon>Mucoromycota</taxon>
        <taxon>Mucoromycotina</taxon>
        <taxon>Mucoromycetes</taxon>
        <taxon>Mucorales</taxon>
        <taxon>Cunninghamellaceae</taxon>
        <taxon>Absidia</taxon>
    </lineage>
</organism>
<dbReference type="GO" id="GO:0000329">
    <property type="term" value="C:fungal-type vacuole membrane"/>
    <property type="evidence" value="ECO:0007669"/>
    <property type="project" value="TreeGrafter"/>
</dbReference>
<keyword evidence="6 9" id="KW-0862">Zinc</keyword>
<dbReference type="Proteomes" id="UP000078561">
    <property type="component" value="Unassembled WGS sequence"/>
</dbReference>
<evidence type="ECO:0000256" key="1">
    <source>
        <dbReference type="ARBA" id="ARBA00005984"/>
    </source>
</evidence>
<keyword evidence="12" id="KW-0472">Membrane</keyword>
<dbReference type="STRING" id="4829.A0A168PSQ4"/>
<dbReference type="PANTHER" id="PTHR11596:SF5">
    <property type="entry name" value="ALKALINE PHOSPHATASE"/>
    <property type="match status" value="1"/>
</dbReference>
<evidence type="ECO:0000256" key="10">
    <source>
        <dbReference type="RuleBase" id="RU003946"/>
    </source>
</evidence>
<dbReference type="GO" id="GO:0046872">
    <property type="term" value="F:metal ion binding"/>
    <property type="evidence" value="ECO:0007669"/>
    <property type="project" value="UniProtKB-KW"/>
</dbReference>
<dbReference type="InParanoid" id="A0A168PSQ4"/>
<dbReference type="OrthoDB" id="7392499at2759"/>
<feature type="binding site" evidence="9">
    <location>
        <position position="327"/>
    </location>
    <ligand>
        <name>Zn(2+)</name>
        <dbReference type="ChEBI" id="CHEBI:29105"/>
        <label>2</label>
    </ligand>
</feature>
<evidence type="ECO:0000256" key="7">
    <source>
        <dbReference type="ARBA" id="ARBA00022842"/>
    </source>
</evidence>
<keyword evidence="14" id="KW-1185">Reference proteome</keyword>
<dbReference type="PRINTS" id="PR00113">
    <property type="entry name" value="ALKPHPHTASE"/>
</dbReference>
<feature type="binding site" evidence="9">
    <location>
        <position position="365"/>
    </location>
    <ligand>
        <name>Zn(2+)</name>
        <dbReference type="ChEBI" id="CHEBI:29105"/>
        <label>2</label>
    </ligand>
</feature>
<dbReference type="SMART" id="SM00098">
    <property type="entry name" value="alkPPc"/>
    <property type="match status" value="1"/>
</dbReference>
<proteinExistence type="inferred from homology"/>
<evidence type="ECO:0000256" key="9">
    <source>
        <dbReference type="PIRSR" id="PIRSR601952-2"/>
    </source>
</evidence>
<feature type="active site" description="Phosphoserine intermediate" evidence="8">
    <location>
        <position position="125"/>
    </location>
</feature>
<dbReference type="PROSITE" id="PS00123">
    <property type="entry name" value="ALKALINE_PHOSPHATASE"/>
    <property type="match status" value="1"/>
</dbReference>
<feature type="transmembrane region" description="Helical" evidence="12">
    <location>
        <begin position="34"/>
        <end position="55"/>
    </location>
</feature>
<evidence type="ECO:0000256" key="11">
    <source>
        <dbReference type="RuleBase" id="RU003947"/>
    </source>
</evidence>
<keyword evidence="12" id="KW-1133">Transmembrane helix</keyword>
<dbReference type="SUPFAM" id="SSF53649">
    <property type="entry name" value="Alkaline phosphatase-like"/>
    <property type="match status" value="1"/>
</dbReference>
<feature type="binding site" evidence="9">
    <location>
        <position position="366"/>
    </location>
    <ligand>
        <name>Zn(2+)</name>
        <dbReference type="ChEBI" id="CHEBI:29105"/>
        <label>2</label>
    </ligand>
</feature>
<evidence type="ECO:0000313" key="13">
    <source>
        <dbReference type="EMBL" id="SAM02914.1"/>
    </source>
</evidence>
<dbReference type="EC" id="3.1.3.1" evidence="2 11"/>
<comment type="similarity">
    <text evidence="1 10">Belongs to the alkaline phosphatase family.</text>
</comment>
<evidence type="ECO:0000256" key="4">
    <source>
        <dbReference type="ARBA" id="ARBA00022723"/>
    </source>
</evidence>
<protein>
    <recommendedName>
        <fullName evidence="2 11">Alkaline phosphatase</fullName>
        <ecNumber evidence="2 11">3.1.3.1</ecNumber>
    </recommendedName>
</protein>
<dbReference type="GO" id="GO:0004035">
    <property type="term" value="F:alkaline phosphatase activity"/>
    <property type="evidence" value="ECO:0007669"/>
    <property type="project" value="UniProtKB-EC"/>
</dbReference>
<dbReference type="Pfam" id="PF00245">
    <property type="entry name" value="Alk_phosphatase"/>
    <property type="match status" value="1"/>
</dbReference>
<dbReference type="InterPro" id="IPR001952">
    <property type="entry name" value="Alkaline_phosphatase"/>
</dbReference>
<reference evidence="13" key="1">
    <citation type="submission" date="2016-04" db="EMBL/GenBank/DDBJ databases">
        <authorList>
            <person name="Evans L.H."/>
            <person name="Alamgir A."/>
            <person name="Owens N."/>
            <person name="Weber N.D."/>
            <person name="Virtaneva K."/>
            <person name="Barbian K."/>
            <person name="Babar A."/>
            <person name="Rosenke K."/>
        </authorList>
    </citation>
    <scope>NUCLEOTIDE SEQUENCE [LARGE SCALE GENOMIC DNA]</scope>
    <source>
        <strain evidence="13">CBS 101.48</strain>
    </source>
</reference>
<comment type="cofactor">
    <cofactor evidence="9">
        <name>Zn(2+)</name>
        <dbReference type="ChEBI" id="CHEBI:29105"/>
    </cofactor>
    <text evidence="9">Binds 2 Zn(2+) ions.</text>
</comment>
<dbReference type="OMA" id="MMVMDGT"/>
<evidence type="ECO:0000256" key="6">
    <source>
        <dbReference type="ARBA" id="ARBA00022833"/>
    </source>
</evidence>
<evidence type="ECO:0000256" key="8">
    <source>
        <dbReference type="PIRSR" id="PIRSR601952-1"/>
    </source>
</evidence>
<name>A0A168PSQ4_ABSGL</name>
<keyword evidence="5 11" id="KW-0378">Hydrolase</keyword>